<dbReference type="Gene3D" id="3.50.30.10">
    <property type="entry name" value="Phosphohistidine domain"/>
    <property type="match status" value="1"/>
</dbReference>
<reference evidence="5 6" key="1">
    <citation type="submission" date="2017-09" db="EMBL/GenBank/DDBJ databases">
        <title>Depth-based differentiation of microbial function through sediment-hosted aquifers and enrichment of novel symbionts in the deep terrestrial subsurface.</title>
        <authorList>
            <person name="Probst A.J."/>
            <person name="Ladd B."/>
            <person name="Jarett J.K."/>
            <person name="Geller-Mcgrath D.E."/>
            <person name="Sieber C.M."/>
            <person name="Emerson J.B."/>
            <person name="Anantharaman K."/>
            <person name="Thomas B.C."/>
            <person name="Malmstrom R."/>
            <person name="Stieglmeier M."/>
            <person name="Klingl A."/>
            <person name="Woyke T."/>
            <person name="Ryan C.M."/>
            <person name="Banfield J.F."/>
        </authorList>
    </citation>
    <scope>NUCLEOTIDE SEQUENCE [LARGE SCALE GENOMIC DNA]</scope>
    <source>
        <strain evidence="5">CG15_BIG_FIL_POST_REV_8_21_14_020_45_12</strain>
    </source>
</reference>
<dbReference type="GO" id="GO:0008986">
    <property type="term" value="F:pyruvate, water dikinase activity"/>
    <property type="evidence" value="ECO:0007669"/>
    <property type="project" value="InterPro"/>
</dbReference>
<evidence type="ECO:0000256" key="1">
    <source>
        <dbReference type="ARBA" id="ARBA00007837"/>
    </source>
</evidence>
<comment type="caution">
    <text evidence="5">The sequence shown here is derived from an EMBL/GenBank/DDBJ whole genome shotgun (WGS) entry which is preliminary data.</text>
</comment>
<evidence type="ECO:0000313" key="5">
    <source>
        <dbReference type="EMBL" id="PIW37102.1"/>
    </source>
</evidence>
<evidence type="ECO:0000313" key="6">
    <source>
        <dbReference type="Proteomes" id="UP000230292"/>
    </source>
</evidence>
<keyword evidence="3" id="KW-0067">ATP-binding</keyword>
<dbReference type="SUPFAM" id="SSF52009">
    <property type="entry name" value="Phosphohistidine domain"/>
    <property type="match status" value="1"/>
</dbReference>
<comment type="similarity">
    <text evidence="1">Belongs to the PEP-utilizing enzyme family.</text>
</comment>
<dbReference type="Proteomes" id="UP000230292">
    <property type="component" value="Unassembled WGS sequence"/>
</dbReference>
<dbReference type="InterPro" id="IPR036637">
    <property type="entry name" value="Phosphohistidine_dom_sf"/>
</dbReference>
<dbReference type="PROSITE" id="PS00370">
    <property type="entry name" value="PEP_ENZYMES_PHOS_SITE"/>
    <property type="match status" value="1"/>
</dbReference>
<evidence type="ECO:0000259" key="4">
    <source>
        <dbReference type="Pfam" id="PF00391"/>
    </source>
</evidence>
<dbReference type="InterPro" id="IPR006319">
    <property type="entry name" value="PEP_synth"/>
</dbReference>
<accession>A0A2M7H4E0</accession>
<name>A0A2M7H4E0_9BACT</name>
<proteinExistence type="inferred from homology"/>
<evidence type="ECO:0000256" key="2">
    <source>
        <dbReference type="ARBA" id="ARBA00022741"/>
    </source>
</evidence>
<dbReference type="PANTHER" id="PTHR43030">
    <property type="entry name" value="PHOSPHOENOLPYRUVATE SYNTHASE"/>
    <property type="match status" value="1"/>
</dbReference>
<dbReference type="InterPro" id="IPR008279">
    <property type="entry name" value="PEP-util_enz_mobile_dom"/>
</dbReference>
<dbReference type="PANTHER" id="PTHR43030:SF1">
    <property type="entry name" value="PHOSPHOENOLPYRUVATE SYNTHASE"/>
    <property type="match status" value="1"/>
</dbReference>
<evidence type="ECO:0000256" key="3">
    <source>
        <dbReference type="ARBA" id="ARBA00022840"/>
    </source>
</evidence>
<feature type="domain" description="PEP-utilising enzyme mobile" evidence="4">
    <location>
        <begin position="347"/>
        <end position="416"/>
    </location>
</feature>
<dbReference type="GO" id="GO:0005524">
    <property type="term" value="F:ATP binding"/>
    <property type="evidence" value="ECO:0007669"/>
    <property type="project" value="UniProtKB-KW"/>
</dbReference>
<gene>
    <name evidence="5" type="ORF">COW24_01920</name>
</gene>
<protein>
    <recommendedName>
        <fullName evidence="4">PEP-utilising enzyme mobile domain-containing protein</fullName>
    </recommendedName>
</protein>
<dbReference type="InterPro" id="IPR018274">
    <property type="entry name" value="PEP_util_AS"/>
</dbReference>
<organism evidence="5 6">
    <name type="scientific">Candidatus Kerfeldbacteria bacterium CG15_BIG_FIL_POST_REV_8_21_14_020_45_12</name>
    <dbReference type="NCBI Taxonomy" id="2014247"/>
    <lineage>
        <taxon>Bacteria</taxon>
        <taxon>Candidatus Kerfeldiibacteriota</taxon>
    </lineage>
</organism>
<dbReference type="AlphaFoldDB" id="A0A2M7H4E0"/>
<sequence>MVEASTRAFYGVMMSPEKRSEIAKSYDAVVGELRAYAKLVYRDGVSDLTDEVLIEQFASWREQVMDFWAWASPGECATFGGEEEIRLAVEANWSGREVAEIMEVLTAPIALSFFQDAELNLLERVLECENESQALQEHVTNFYWLDNGYYGSRRRTEIEAKKMLDSLLEDHGSLQEAIDSIRNYEQALFSRRAALKEKYKIDDDLMKKSLALGDAVSWQDARKAEQFVYTDVLMEFLKEFARRFNHEIEDLYWLRTNEVLENIKDPKAIKSLVDKRRPLCAMVASRDGVELWDGKRGQEFVRQFWDSNEEHGDMQGIVASFGKQSERVVTGLVRVVLDPHVIDHFIDGEVLVAPMTSPDYMPLMRRASAIITDEGGLTAHAAVVSRELGIPCIVGAKTASKQLTTGDRVILDLDNGQIRIDS</sequence>
<dbReference type="Pfam" id="PF00391">
    <property type="entry name" value="PEP-utilizers"/>
    <property type="match status" value="1"/>
</dbReference>
<dbReference type="EMBL" id="PFGC01000023">
    <property type="protein sequence ID" value="PIW37102.1"/>
    <property type="molecule type" value="Genomic_DNA"/>
</dbReference>
<keyword evidence="2" id="KW-0547">Nucleotide-binding</keyword>